<reference evidence="1" key="1">
    <citation type="submission" date="2018-05" db="EMBL/GenBank/DDBJ databases">
        <authorList>
            <person name="Lanie J.A."/>
            <person name="Ng W.-L."/>
            <person name="Kazmierczak K.M."/>
            <person name="Andrzejewski T.M."/>
            <person name="Davidsen T.M."/>
            <person name="Wayne K.J."/>
            <person name="Tettelin H."/>
            <person name="Glass J.I."/>
            <person name="Rusch D."/>
            <person name="Podicherti R."/>
            <person name="Tsui H.-C.T."/>
            <person name="Winkler M.E."/>
        </authorList>
    </citation>
    <scope>NUCLEOTIDE SEQUENCE</scope>
</reference>
<feature type="non-terminal residue" evidence="1">
    <location>
        <position position="134"/>
    </location>
</feature>
<name>A0A382UYI9_9ZZZZ</name>
<sequence length="134" mass="14603">MAALALTVALAVWVVAQWGAVVQPQRNSDRDEKRAATLGELQTADEEALNSFGVVDESLKRYRIPIQNAMTLVAELGAKNIAKEVAERTAPPTDLKLVEIPNPDFLADESELDDPALIAQGKTLFLTKICFTCH</sequence>
<dbReference type="EMBL" id="UINC01147781">
    <property type="protein sequence ID" value="SVD39304.1"/>
    <property type="molecule type" value="Genomic_DNA"/>
</dbReference>
<proteinExistence type="predicted"/>
<dbReference type="AlphaFoldDB" id="A0A382UYI9"/>
<protein>
    <submittedName>
        <fullName evidence="1">Uncharacterized protein</fullName>
    </submittedName>
</protein>
<evidence type="ECO:0000313" key="1">
    <source>
        <dbReference type="EMBL" id="SVD39304.1"/>
    </source>
</evidence>
<gene>
    <name evidence="1" type="ORF">METZ01_LOCUS392158</name>
</gene>
<accession>A0A382UYI9</accession>
<organism evidence="1">
    <name type="scientific">marine metagenome</name>
    <dbReference type="NCBI Taxonomy" id="408172"/>
    <lineage>
        <taxon>unclassified sequences</taxon>
        <taxon>metagenomes</taxon>
        <taxon>ecological metagenomes</taxon>
    </lineage>
</organism>